<dbReference type="PANTHER" id="PTHR32305">
    <property type="match status" value="1"/>
</dbReference>
<feature type="region of interest" description="Disordered" evidence="2">
    <location>
        <begin position="1056"/>
        <end position="1086"/>
    </location>
</feature>
<proteinExistence type="predicted"/>
<dbReference type="Proteomes" id="UP001163632">
    <property type="component" value="Plasmid unnamed1"/>
</dbReference>
<evidence type="ECO:0000259" key="5">
    <source>
        <dbReference type="Pfam" id="PF25023"/>
    </source>
</evidence>
<dbReference type="Gene3D" id="2.180.10.10">
    <property type="entry name" value="RHS repeat-associated core"/>
    <property type="match status" value="2"/>
</dbReference>
<evidence type="ECO:0000259" key="3">
    <source>
        <dbReference type="Pfam" id="PF09994"/>
    </source>
</evidence>
<organism evidence="6 7">
    <name type="scientific">Moraxella bovis</name>
    <dbReference type="NCBI Taxonomy" id="476"/>
    <lineage>
        <taxon>Bacteria</taxon>
        <taxon>Pseudomonadati</taxon>
        <taxon>Pseudomonadota</taxon>
        <taxon>Gammaproteobacteria</taxon>
        <taxon>Moraxellales</taxon>
        <taxon>Moraxellaceae</taxon>
        <taxon>Moraxella</taxon>
    </lineage>
</organism>
<gene>
    <name evidence="6" type="ORF">LP092_15245</name>
</gene>
<evidence type="ECO:0000259" key="4">
    <source>
        <dbReference type="Pfam" id="PF20148"/>
    </source>
</evidence>
<keyword evidence="6" id="KW-0614">Plasmid</keyword>
<dbReference type="NCBIfam" id="TIGR01643">
    <property type="entry name" value="YD_repeat_2x"/>
    <property type="match status" value="1"/>
</dbReference>
<feature type="compositionally biased region" description="Polar residues" evidence="2">
    <location>
        <begin position="1058"/>
        <end position="1086"/>
    </location>
</feature>
<dbReference type="PANTHER" id="PTHR32305:SF15">
    <property type="entry name" value="PROTEIN RHSA-RELATED"/>
    <property type="match status" value="1"/>
</dbReference>
<evidence type="ECO:0000256" key="1">
    <source>
        <dbReference type="ARBA" id="ARBA00022737"/>
    </source>
</evidence>
<name>A0ABY6MEN2_MORBO</name>
<reference evidence="6" key="1">
    <citation type="journal article" date="2022" name="BMC Microbiol.">
        <title>Whole genome sequencing of Moraxella bovis strains from North America reveals two genotypes with different genetic determinants.</title>
        <authorList>
            <person name="Wynn E.L."/>
            <person name="Hille M.M."/>
            <person name="Loy J.D."/>
            <person name="Schuller G."/>
            <person name="Kuhn K.L."/>
            <person name="Dickey A.M."/>
            <person name="Bono J.L."/>
            <person name="Clawson M.L."/>
        </authorList>
    </citation>
    <scope>NUCLEOTIDE SEQUENCE</scope>
    <source>
        <strain evidence="6">SAM102599</strain>
    </source>
</reference>
<accession>A0ABY6MEN2</accession>
<feature type="domain" description="DUF6531" evidence="4">
    <location>
        <begin position="83"/>
        <end position="156"/>
    </location>
</feature>
<dbReference type="PRINTS" id="PR00394">
    <property type="entry name" value="RHSPROTEIN"/>
</dbReference>
<sequence length="1784" mass="201401">MNTHPTPKPTPLTTSILIALGVGFSIPALANGSLASLTKPNQGLQCIGTVKHNSKGNSGTNLCPAPSATSVRSNNPSPTAFGGNPINLLTGNKFEQILDIDEVGDAFALRLTRYYNSQSTQRGIFGISWRSDYELQLQDLGDNVQILTADGGLYHFNKQQIKDDSTGLLSERFVPDDISLGYVVVKPVSHQTNSSGNEMIWQWHLPDGRVMEFAPHRQVDKVNNVGRYQYGQLSRVQKLVFGKNTQTLYWQLHYNSNGKLARVSNHLGQVLRFEYQSNDDGLSYINVSKEGTKTDKQVWQYRLDKIGNLLEVITHQGDRLGYEYGDPNDKHNLTAKYRYVQDNDKDSSNDGLKKQLISRFAYDAYDRAILSTGDNDTHKISVSYDDKATYPTLGDTYTNTLTNSLGQTTQYRYTYDKTGIRLLSAIGVGCMTCNQSNVRYEYNKEGRVIAKHTLAQTNTNPPTPINFVGNDTNIANEVNILSTERYVYDDFGRMVKTIIQDHIAGSPTHTTNTTYVSDDKNSPAFYLIKSISTDSVFLGKQTGVDYDYDDRGNVIKVREFGFDGGGVPINIEHHLDYDAHGQPTQVYQLDGLGNRTLITKYTWLKVGVLQKIEEPLKNTTTTFYHNEKDLIVKLIRTQDDDELRFDFTYDDKGQASSMARYINGGLAGQVAYERDEFGQIAKVLDGNGQDLGFNALNAGVNQGVLFDAVMMADLKQNTQTGQTPILSAFDKNSLRLTLGDGSQAVYKLDDFGRILAITHPQVGTHHYAYDSQGNLIQILLSDGRRIVYHYNNKGLRIKKDVYHNTQHNTPQNTNNTTQDKPIFSTTWQYDDKDRLVGMSDNTQTVHYTYDNDNNVIQKTVQLLGLNTPLITKFSYQKDKDGKAQKVGITLPDGTVLSSKNNVISYQAPHSKQKSALLTKQTDSQASNTQTGQVSYVLGKHIIQSQHYDKMGNWTGLSYQPIQAQDKKQTTLFSQHWQRGNNELIDAITEQDKQGTHTYHYLYDDTNALLLSKQNSPHTKHDTYYVYDKLGNRVASQSKSSVGMMTLTQYRYDDKGRITGTNKSTHANTGATSTENNPTSPSIQYDSTGKPITYGKYSLTYHNGRLSEVKYKDGKPVASYRYNELGQRVQKISYINAKGERISIPTTTHYIYEDSLLQHELDDKGNIIRHYVYMGDKLIATMDYGHQNQNTQSKTNHQDGLWQTLKAKFGNLATNTHFTPKIHYVISDHLGRPRQVLDDKNELVWQLTPTDFGGVVDKALQDKTDYELNLRFSGQYFDKETGLYYNHHRYYDPSTGRYITPDPLGLAGGDNLYAYVGNSPIHYNDPVGLLLFAFDGTGNRDYDTNAPSNVVKFRDAYRKDPNEPSFPDAKWRGQKNSFPDHMKNNNIFYISGAGTEDKYTQIGSNDIMSVSAFNSIDLGIGNSLTNRVDQMLIYLSEYLDKVIAERKEKQTKSDTHITLDIVGFSRGAASARMFASKLENLLSKDYSNKHPYQLPLLSPQYLSTHNTYRWKHGTNNLCGIKIKFNFMGLWDTVPSYGITITNDSKELADKGYAITVSSKWNKVVHAVAVNEHRSGFAVRSIFNNQNQANTYTNSSNRIERGFMGAHSDIGGGYESGDLSDTALMWIINQAEKSNVTIDRKWITENNYHSTTNPVVHDNVGVYSLSQYKPSRQFLWATDGKGISQFESIAHLKLNWKDTLQFENDKSKKFEKVKRYSEEYLKLSQLPACSRKDGTCPTRSATDVMNDYNKLKANYSEEILHDTTVNERIKLAEYKKWLRGNGYEID</sequence>
<dbReference type="InterPro" id="IPR022385">
    <property type="entry name" value="Rhs_assc_core"/>
</dbReference>
<evidence type="ECO:0000256" key="2">
    <source>
        <dbReference type="SAM" id="MobiDB-lite"/>
    </source>
</evidence>
<feature type="domain" description="Teneurin-like YD-shell" evidence="5">
    <location>
        <begin position="958"/>
        <end position="1301"/>
    </location>
</feature>
<dbReference type="InterPro" id="IPR050708">
    <property type="entry name" value="T6SS_VgrG/RHS"/>
</dbReference>
<dbReference type="InterPro" id="IPR056823">
    <property type="entry name" value="TEN-like_YD-shell"/>
</dbReference>
<dbReference type="InterPro" id="IPR018712">
    <property type="entry name" value="Tle1-like_cat"/>
</dbReference>
<dbReference type="Pfam" id="PF09994">
    <property type="entry name" value="T6SS_Tle1-like_cat"/>
    <property type="match status" value="1"/>
</dbReference>
<dbReference type="NCBIfam" id="TIGR03696">
    <property type="entry name" value="Rhs_assc_core"/>
    <property type="match status" value="1"/>
</dbReference>
<dbReference type="InterPro" id="IPR006530">
    <property type="entry name" value="YD"/>
</dbReference>
<evidence type="ECO:0000313" key="7">
    <source>
        <dbReference type="Proteomes" id="UP001163632"/>
    </source>
</evidence>
<dbReference type="RefSeq" id="WP_264697429.1">
    <property type="nucleotide sequence ID" value="NZ_CP087831.1"/>
</dbReference>
<dbReference type="InterPro" id="IPR045351">
    <property type="entry name" value="DUF6531"/>
</dbReference>
<keyword evidence="7" id="KW-1185">Reference proteome</keyword>
<dbReference type="Pfam" id="PF20148">
    <property type="entry name" value="DUF6531"/>
    <property type="match status" value="1"/>
</dbReference>
<keyword evidence="1" id="KW-0677">Repeat</keyword>
<geneLocation type="plasmid" evidence="6 7">
    <name>unnamed1</name>
</geneLocation>
<evidence type="ECO:0000313" key="6">
    <source>
        <dbReference type="EMBL" id="UZA04831.1"/>
    </source>
</evidence>
<dbReference type="EMBL" id="CP087831">
    <property type="protein sequence ID" value="UZA04831.1"/>
    <property type="molecule type" value="Genomic_DNA"/>
</dbReference>
<protein>
    <submittedName>
        <fullName evidence="6">DUF2235 domain-containing protein</fullName>
    </submittedName>
</protein>
<dbReference type="Pfam" id="PF25023">
    <property type="entry name" value="TEN_YD-shell"/>
    <property type="match status" value="1"/>
</dbReference>
<feature type="domain" description="T6SS Phospholipase effector Tle1-like catalytic" evidence="3">
    <location>
        <begin position="1331"/>
        <end position="1628"/>
    </location>
</feature>